<dbReference type="Proteomes" id="UP001162131">
    <property type="component" value="Unassembled WGS sequence"/>
</dbReference>
<dbReference type="EMBL" id="CAJZBQ010000035">
    <property type="protein sequence ID" value="CAG9323773.1"/>
    <property type="molecule type" value="Genomic_DNA"/>
</dbReference>
<dbReference type="Gene3D" id="3.40.30.10">
    <property type="entry name" value="Glutaredoxin"/>
    <property type="match status" value="1"/>
</dbReference>
<dbReference type="GO" id="GO:0034599">
    <property type="term" value="P:cellular response to oxidative stress"/>
    <property type="evidence" value="ECO:0007669"/>
    <property type="project" value="TreeGrafter"/>
</dbReference>
<proteinExistence type="predicted"/>
<comment type="caution">
    <text evidence="2">The sequence shown here is derived from an EMBL/GenBank/DDBJ whole genome shotgun (WGS) entry which is preliminary data.</text>
</comment>
<dbReference type="AlphaFoldDB" id="A0AAU9JDZ3"/>
<sequence length="115" mass="13169">MGAYCCSSQEPTRDDFSIENEVKDSNVVVFSKPGCTDSLRAKTLLYSIDALPKVIEVNKRTYYLKEKLKLETKQESFPYVFIAGKFIGGYEELQNQINKGTIQKMLKDENNKQTQ</sequence>
<dbReference type="PROSITE" id="PS51354">
    <property type="entry name" value="GLUTAREDOXIN_2"/>
    <property type="match status" value="1"/>
</dbReference>
<dbReference type="Pfam" id="PF00462">
    <property type="entry name" value="Glutaredoxin"/>
    <property type="match status" value="1"/>
</dbReference>
<dbReference type="GO" id="GO:0005796">
    <property type="term" value="C:Golgi lumen"/>
    <property type="evidence" value="ECO:0007669"/>
    <property type="project" value="TreeGrafter"/>
</dbReference>
<gene>
    <name evidence="2" type="ORF">BSTOLATCC_MIC34809</name>
</gene>
<keyword evidence="3" id="KW-1185">Reference proteome</keyword>
<dbReference type="GO" id="GO:0015038">
    <property type="term" value="F:glutathione disulfide oxidoreductase activity"/>
    <property type="evidence" value="ECO:0007669"/>
    <property type="project" value="TreeGrafter"/>
</dbReference>
<dbReference type="PANTHER" id="PTHR45694:SF5">
    <property type="entry name" value="GLUTAREDOXIN 2"/>
    <property type="match status" value="1"/>
</dbReference>
<feature type="domain" description="Glutaredoxin" evidence="1">
    <location>
        <begin position="27"/>
        <end position="87"/>
    </location>
</feature>
<dbReference type="InterPro" id="IPR014025">
    <property type="entry name" value="Glutaredoxin_subgr"/>
</dbReference>
<name>A0AAU9JDZ3_9CILI</name>
<evidence type="ECO:0000313" key="3">
    <source>
        <dbReference type="Proteomes" id="UP001162131"/>
    </source>
</evidence>
<evidence type="ECO:0000259" key="1">
    <source>
        <dbReference type="Pfam" id="PF00462"/>
    </source>
</evidence>
<organism evidence="2 3">
    <name type="scientific">Blepharisma stoltei</name>
    <dbReference type="NCBI Taxonomy" id="1481888"/>
    <lineage>
        <taxon>Eukaryota</taxon>
        <taxon>Sar</taxon>
        <taxon>Alveolata</taxon>
        <taxon>Ciliophora</taxon>
        <taxon>Postciliodesmatophora</taxon>
        <taxon>Heterotrichea</taxon>
        <taxon>Heterotrichida</taxon>
        <taxon>Blepharismidae</taxon>
        <taxon>Blepharisma</taxon>
    </lineage>
</organism>
<reference evidence="2" key="1">
    <citation type="submission" date="2021-09" db="EMBL/GenBank/DDBJ databases">
        <authorList>
            <consortium name="AG Swart"/>
            <person name="Singh M."/>
            <person name="Singh A."/>
            <person name="Seah K."/>
            <person name="Emmerich C."/>
        </authorList>
    </citation>
    <scope>NUCLEOTIDE SEQUENCE</scope>
    <source>
        <strain evidence="2">ATCC30299</strain>
    </source>
</reference>
<protein>
    <recommendedName>
        <fullName evidence="1">Glutaredoxin domain-containing protein</fullName>
    </recommendedName>
</protein>
<dbReference type="GO" id="GO:0005801">
    <property type="term" value="C:cis-Golgi network"/>
    <property type="evidence" value="ECO:0007669"/>
    <property type="project" value="TreeGrafter"/>
</dbReference>
<dbReference type="InterPro" id="IPR002109">
    <property type="entry name" value="Glutaredoxin"/>
</dbReference>
<dbReference type="SUPFAM" id="SSF52833">
    <property type="entry name" value="Thioredoxin-like"/>
    <property type="match status" value="1"/>
</dbReference>
<dbReference type="InterPro" id="IPR036249">
    <property type="entry name" value="Thioredoxin-like_sf"/>
</dbReference>
<dbReference type="PRINTS" id="PR00160">
    <property type="entry name" value="GLUTAREDOXIN"/>
</dbReference>
<dbReference type="PANTHER" id="PTHR45694">
    <property type="entry name" value="GLUTAREDOXIN 2"/>
    <property type="match status" value="1"/>
</dbReference>
<accession>A0AAU9JDZ3</accession>
<evidence type="ECO:0000313" key="2">
    <source>
        <dbReference type="EMBL" id="CAG9323773.1"/>
    </source>
</evidence>